<dbReference type="Pfam" id="PF25117">
    <property type="entry name" value="Agd3_C"/>
    <property type="match status" value="1"/>
</dbReference>
<keyword evidence="7" id="KW-1185">Reference proteome</keyword>
<dbReference type="InterPro" id="IPR056827">
    <property type="entry name" value="CBM87_Agd3"/>
</dbReference>
<evidence type="ECO:0000256" key="1">
    <source>
        <dbReference type="SAM" id="MobiDB-lite"/>
    </source>
</evidence>
<sequence>MLSTIFSRWLWAILAFLCLGTIVDGHKKRGDKPEHLHHGNQTLHRPAPQIPTTIVKLNGTSIAVNTTGASPGNGKVNKREAVVGSAAGTKSTFLVFARDAASAYSAYSGLNDYGIPYELVIVPAAGITLPPLQSSDTNPVGNYGGFVVLAEVSYEDSAGNWGSAITAAQWTTIYNYQTKFGVRMIRLDVFPSEATGTRSVGSCCADTVDQPLYISDTSQFPTAGLKQGVKLSSLGLYHYPAAITDSTTTTQFALFSPVSGFSDVTVAGVINNFSGRKQMVFFMPMAMDWSLTSSVLTHAWIHWATRGLYAGYRRLLLNTQVDDMFLLTTIWDDSTTFRITPADLATHVQWQGSVLSKMPVGSNYTIEIGHNGNGNIEASYKISKSACKAGPVYRVDSPQTPLEFVKPLGTGTSLWPNNQTIYTFTDECLATDSLAKFFQVPATRDSFMHVSHTFTHEDEDNATESDVLKEITWNQRWLQQMALSNAKWFSPSGIIPPAITGLHNGDALKTWKDNGIVNVVGDNTRSALLNSNNEHWPLISNVAANGYDGIQITPRWATNIYYNCDDVTCDLAQWNSIGTKGDFAALLKVEEVTNTRHLLRLHHDPFMFHQANMRWVGVDKRTINGVTGQYSLLQMWVETVVAEVTRIVNWPIISLKHDDIAAYFQKRMTRDACNYILTQQFSGSTITGFTLSAPSVKNRCSVPIPVTVPGALADNGIVYNTEKIGNDPLTVWIDLNGRAVDLKLKTPIPW</sequence>
<dbReference type="InterPro" id="IPR050788">
    <property type="entry name" value="Yeast_SRP1/TIP1_CWP"/>
</dbReference>
<dbReference type="Pfam" id="PF25115">
    <property type="entry name" value="Agd3_CE"/>
    <property type="match status" value="1"/>
</dbReference>
<feature type="domain" description="Agd3 deacetylase" evidence="3">
    <location>
        <begin position="317"/>
        <end position="677"/>
    </location>
</feature>
<feature type="signal peptide" evidence="2">
    <location>
        <begin position="1"/>
        <end position="25"/>
    </location>
</feature>
<evidence type="ECO:0000259" key="3">
    <source>
        <dbReference type="Pfam" id="PF25115"/>
    </source>
</evidence>
<dbReference type="InterPro" id="IPR056825">
    <property type="entry name" value="Agd3_C"/>
</dbReference>
<dbReference type="Proteomes" id="UP000824998">
    <property type="component" value="Unassembled WGS sequence"/>
</dbReference>
<dbReference type="AlphaFoldDB" id="A0A9P7YQG6"/>
<dbReference type="OrthoDB" id="2113314at2759"/>
<dbReference type="EMBL" id="MU251378">
    <property type="protein sequence ID" value="KAG9237924.1"/>
    <property type="molecule type" value="Genomic_DNA"/>
</dbReference>
<feature type="chain" id="PRO_5040406276" description="Extracellular serine-rich protein" evidence="2">
    <location>
        <begin position="26"/>
        <end position="750"/>
    </location>
</feature>
<comment type="caution">
    <text evidence="6">The sequence shown here is derived from an EMBL/GenBank/DDBJ whole genome shotgun (WGS) entry which is preliminary data.</text>
</comment>
<evidence type="ECO:0000313" key="6">
    <source>
        <dbReference type="EMBL" id="KAG9237924.1"/>
    </source>
</evidence>
<evidence type="ECO:0000313" key="7">
    <source>
        <dbReference type="Proteomes" id="UP000824998"/>
    </source>
</evidence>
<feature type="region of interest" description="Disordered" evidence="1">
    <location>
        <begin position="29"/>
        <end position="48"/>
    </location>
</feature>
<keyword evidence="2" id="KW-0732">Signal</keyword>
<name>A0A9P7YQG6_9HELO</name>
<protein>
    <recommendedName>
        <fullName evidence="8">Extracellular serine-rich protein</fullName>
    </recommendedName>
</protein>
<accession>A0A9P7YQG6</accession>
<dbReference type="InterPro" id="IPR056826">
    <property type="entry name" value="Agd3_CE"/>
</dbReference>
<evidence type="ECO:0000256" key="2">
    <source>
        <dbReference type="SAM" id="SignalP"/>
    </source>
</evidence>
<feature type="domain" description="Agd3 C-terminal" evidence="5">
    <location>
        <begin position="681"/>
        <end position="748"/>
    </location>
</feature>
<evidence type="ECO:0000259" key="4">
    <source>
        <dbReference type="Pfam" id="PF25116"/>
    </source>
</evidence>
<evidence type="ECO:0008006" key="8">
    <source>
        <dbReference type="Google" id="ProtNLM"/>
    </source>
</evidence>
<organism evidence="6 7">
    <name type="scientific">Amylocarpus encephaloides</name>
    <dbReference type="NCBI Taxonomy" id="45428"/>
    <lineage>
        <taxon>Eukaryota</taxon>
        <taxon>Fungi</taxon>
        <taxon>Dikarya</taxon>
        <taxon>Ascomycota</taxon>
        <taxon>Pezizomycotina</taxon>
        <taxon>Leotiomycetes</taxon>
        <taxon>Helotiales</taxon>
        <taxon>Helotiales incertae sedis</taxon>
        <taxon>Amylocarpus</taxon>
    </lineage>
</organism>
<gene>
    <name evidence="6" type="ORF">BJ875DRAFT_540047</name>
</gene>
<feature type="domain" description="Agd3 CBM87" evidence="4">
    <location>
        <begin position="90"/>
        <end position="303"/>
    </location>
</feature>
<dbReference type="PANTHER" id="PTHR31002:SF34">
    <property type="entry name" value="CELL WALL PROTEIN CWP1-RELATED"/>
    <property type="match status" value="1"/>
</dbReference>
<dbReference type="Pfam" id="PF25116">
    <property type="entry name" value="CBM87_Agd3"/>
    <property type="match status" value="1"/>
</dbReference>
<dbReference type="PANTHER" id="PTHR31002">
    <property type="entry name" value="SERIPAUPERIN"/>
    <property type="match status" value="1"/>
</dbReference>
<evidence type="ECO:0000259" key="5">
    <source>
        <dbReference type="Pfam" id="PF25117"/>
    </source>
</evidence>
<proteinExistence type="predicted"/>
<reference evidence="6" key="1">
    <citation type="journal article" date="2021" name="IMA Fungus">
        <title>Genomic characterization of three marine fungi, including Emericellopsis atlantica sp. nov. with signatures of a generalist lifestyle and marine biomass degradation.</title>
        <authorList>
            <person name="Hagestad O.C."/>
            <person name="Hou L."/>
            <person name="Andersen J.H."/>
            <person name="Hansen E.H."/>
            <person name="Altermark B."/>
            <person name="Li C."/>
            <person name="Kuhnert E."/>
            <person name="Cox R.J."/>
            <person name="Crous P.W."/>
            <person name="Spatafora J.W."/>
            <person name="Lail K."/>
            <person name="Amirebrahimi M."/>
            <person name="Lipzen A."/>
            <person name="Pangilinan J."/>
            <person name="Andreopoulos W."/>
            <person name="Hayes R.D."/>
            <person name="Ng V."/>
            <person name="Grigoriev I.V."/>
            <person name="Jackson S.A."/>
            <person name="Sutton T.D.S."/>
            <person name="Dobson A.D.W."/>
            <person name="Rama T."/>
        </authorList>
    </citation>
    <scope>NUCLEOTIDE SEQUENCE</scope>
    <source>
        <strain evidence="6">TRa018bII</strain>
    </source>
</reference>